<reference evidence="3" key="2">
    <citation type="submission" date="2022-01" db="EMBL/GenBank/DDBJ databases">
        <authorList>
            <person name="Yamashiro T."/>
            <person name="Shiraishi A."/>
            <person name="Satake H."/>
            <person name="Nakayama K."/>
        </authorList>
    </citation>
    <scope>NUCLEOTIDE SEQUENCE</scope>
</reference>
<proteinExistence type="predicted"/>
<evidence type="ECO:0000313" key="3">
    <source>
        <dbReference type="EMBL" id="GJS89827.1"/>
    </source>
</evidence>
<dbReference type="PANTHER" id="PTHR46288">
    <property type="entry name" value="PHORBOL-ESTER/DAG-TYPE DOMAIN-CONTAINING PROTEIN"/>
    <property type="match status" value="1"/>
</dbReference>
<keyword evidence="4" id="KW-1185">Reference proteome</keyword>
<evidence type="ECO:0000256" key="1">
    <source>
        <dbReference type="ARBA" id="ARBA00022737"/>
    </source>
</evidence>
<dbReference type="InterPro" id="IPR004146">
    <property type="entry name" value="DC1"/>
</dbReference>
<dbReference type="SUPFAM" id="SSF57889">
    <property type="entry name" value="Cysteine-rich domain"/>
    <property type="match status" value="3"/>
</dbReference>
<gene>
    <name evidence="3" type="ORF">Tco_0772463</name>
</gene>
<evidence type="ECO:0000313" key="4">
    <source>
        <dbReference type="Proteomes" id="UP001151760"/>
    </source>
</evidence>
<dbReference type="PANTHER" id="PTHR46288:SF63">
    <property type="entry name" value="DC1 DOMAIN-CONTAINING PROTEIN"/>
    <property type="match status" value="1"/>
</dbReference>
<evidence type="ECO:0000259" key="2">
    <source>
        <dbReference type="Pfam" id="PF03107"/>
    </source>
</evidence>
<dbReference type="InterPro" id="IPR046349">
    <property type="entry name" value="C1-like_sf"/>
</dbReference>
<sequence>MGEINHFSHEVHSLKLIENWETTVDDVGEKKGEVHCEGCLEPISLLGGSAYACIECGYFLHKTCAELTPVINHHIHPLHPLTLKHKYNRWSCDVCGARHIARGFSYKCVECDFDSCLKCAAAIAPKDATLIKLKHEGHSQHTLTLQSRSASFLCDACHTKDEDFFYQCNDCDFWIHKFYREFCNKVIIRNDWLYHCANCRYFSHIKCALNAQLRSTPRDDPSTSVDEEHVKDLLQFPMPYAFTDPLKLLHSGKVTHEDDETNEINHWSHPDHPIILNVEPHGNSLTSVNSGDLIQWSTYGMSYACEACGFHLDMHCATRTPQSFAHRNASQTTTLSLSKTQKFFSP</sequence>
<feature type="domain" description="DC1" evidence="2">
    <location>
        <begin position="7"/>
        <end position="65"/>
    </location>
</feature>
<comment type="caution">
    <text evidence="3">The sequence shown here is derived from an EMBL/GenBank/DDBJ whole genome shotgun (WGS) entry which is preliminary data.</text>
</comment>
<dbReference type="Pfam" id="PF03107">
    <property type="entry name" value="C1_2"/>
    <property type="match status" value="3"/>
</dbReference>
<keyword evidence="1" id="KW-0677">Repeat</keyword>
<reference evidence="3" key="1">
    <citation type="journal article" date="2022" name="Int. J. Mol. Sci.">
        <title>Draft Genome of Tanacetum Coccineum: Genomic Comparison of Closely Related Tanacetum-Family Plants.</title>
        <authorList>
            <person name="Yamashiro T."/>
            <person name="Shiraishi A."/>
            <person name="Nakayama K."/>
            <person name="Satake H."/>
        </authorList>
    </citation>
    <scope>NUCLEOTIDE SEQUENCE</scope>
</reference>
<protein>
    <submittedName>
        <fullName evidence="3">C1-like protein</fullName>
    </submittedName>
</protein>
<feature type="domain" description="DC1" evidence="2">
    <location>
        <begin position="75"/>
        <end position="120"/>
    </location>
</feature>
<name>A0ABQ4ZKW8_9ASTR</name>
<organism evidence="3 4">
    <name type="scientific">Tanacetum coccineum</name>
    <dbReference type="NCBI Taxonomy" id="301880"/>
    <lineage>
        <taxon>Eukaryota</taxon>
        <taxon>Viridiplantae</taxon>
        <taxon>Streptophyta</taxon>
        <taxon>Embryophyta</taxon>
        <taxon>Tracheophyta</taxon>
        <taxon>Spermatophyta</taxon>
        <taxon>Magnoliopsida</taxon>
        <taxon>eudicotyledons</taxon>
        <taxon>Gunneridae</taxon>
        <taxon>Pentapetalae</taxon>
        <taxon>asterids</taxon>
        <taxon>campanulids</taxon>
        <taxon>Asterales</taxon>
        <taxon>Asteraceae</taxon>
        <taxon>Asteroideae</taxon>
        <taxon>Anthemideae</taxon>
        <taxon>Anthemidinae</taxon>
        <taxon>Tanacetum</taxon>
    </lineage>
</organism>
<accession>A0ABQ4ZKW8</accession>
<dbReference type="EMBL" id="BQNB010011381">
    <property type="protein sequence ID" value="GJS89827.1"/>
    <property type="molecule type" value="Genomic_DNA"/>
</dbReference>
<dbReference type="Gene3D" id="3.30.60.20">
    <property type="match status" value="1"/>
</dbReference>
<feature type="domain" description="DC1" evidence="2">
    <location>
        <begin position="137"/>
        <end position="177"/>
    </location>
</feature>
<dbReference type="Proteomes" id="UP001151760">
    <property type="component" value="Unassembled WGS sequence"/>
</dbReference>